<dbReference type="PANTHER" id="PTHR33376:SF15">
    <property type="entry name" value="BLL6794 PROTEIN"/>
    <property type="match status" value="1"/>
</dbReference>
<keyword evidence="6" id="KW-1185">Reference proteome</keyword>
<proteinExistence type="predicted"/>
<keyword evidence="3" id="KW-0574">Periplasm</keyword>
<evidence type="ECO:0000313" key="6">
    <source>
        <dbReference type="Proteomes" id="UP001596516"/>
    </source>
</evidence>
<gene>
    <name evidence="5" type="ORF">ACFQXB_09730</name>
</gene>
<dbReference type="EMBL" id="JBHTFQ010000004">
    <property type="protein sequence ID" value="MFC7704474.1"/>
    <property type="molecule type" value="Genomic_DNA"/>
</dbReference>
<dbReference type="InterPro" id="IPR038404">
    <property type="entry name" value="TRAP_DctP_sf"/>
</dbReference>
<organism evidence="5 6">
    <name type="scientific">Plastorhodobacter daqingensis</name>
    <dbReference type="NCBI Taxonomy" id="1387281"/>
    <lineage>
        <taxon>Bacteria</taxon>
        <taxon>Pseudomonadati</taxon>
        <taxon>Pseudomonadota</taxon>
        <taxon>Alphaproteobacteria</taxon>
        <taxon>Rhodobacterales</taxon>
        <taxon>Paracoccaceae</taxon>
        <taxon>Plastorhodobacter</taxon>
    </lineage>
</organism>
<dbReference type="PANTHER" id="PTHR33376">
    <property type="match status" value="1"/>
</dbReference>
<dbReference type="InterPro" id="IPR018389">
    <property type="entry name" value="DctP_fam"/>
</dbReference>
<name>A0ABW2UM14_9RHOB</name>
<dbReference type="Proteomes" id="UP001596516">
    <property type="component" value="Unassembled WGS sequence"/>
</dbReference>
<dbReference type="NCBIfam" id="NF037995">
    <property type="entry name" value="TRAP_S1"/>
    <property type="match status" value="1"/>
</dbReference>
<evidence type="ECO:0000256" key="3">
    <source>
        <dbReference type="ARBA" id="ARBA00022764"/>
    </source>
</evidence>
<comment type="subcellular location">
    <subcellularLocation>
        <location evidence="1">Periplasm</location>
    </subcellularLocation>
</comment>
<evidence type="ECO:0000313" key="5">
    <source>
        <dbReference type="EMBL" id="MFC7704474.1"/>
    </source>
</evidence>
<reference evidence="6" key="1">
    <citation type="journal article" date="2019" name="Int. J. Syst. Evol. Microbiol.">
        <title>The Global Catalogue of Microorganisms (GCM) 10K type strain sequencing project: providing services to taxonomists for standard genome sequencing and annotation.</title>
        <authorList>
            <consortium name="The Broad Institute Genomics Platform"/>
            <consortium name="The Broad Institute Genome Sequencing Center for Infectious Disease"/>
            <person name="Wu L."/>
            <person name="Ma J."/>
        </authorList>
    </citation>
    <scope>NUCLEOTIDE SEQUENCE [LARGE SCALE GENOMIC DNA]</scope>
    <source>
        <strain evidence="6">CGMCC 1.12750</strain>
    </source>
</reference>
<feature type="signal peptide" evidence="4">
    <location>
        <begin position="1"/>
        <end position="23"/>
    </location>
</feature>
<evidence type="ECO:0000256" key="1">
    <source>
        <dbReference type="ARBA" id="ARBA00004418"/>
    </source>
</evidence>
<dbReference type="Gene3D" id="3.40.190.170">
    <property type="entry name" value="Bacterial extracellular solute-binding protein, family 7"/>
    <property type="match status" value="1"/>
</dbReference>
<dbReference type="Pfam" id="PF03480">
    <property type="entry name" value="DctP"/>
    <property type="match status" value="1"/>
</dbReference>
<sequence>MTMLKRLVAGTALGLIVASGAQAREMRVSSFEPPQGFYSAQILQAWIDEVNPKLSEGNAFKLYPGSMLGAPPAQAELVKAGVADVALVVPTYTPGLFPMSGVVEVPGIARTSAQGTAVLNALADEGFLAAEYADYKIIALFTTPGYRLLMKGNGASAPDDLKGLKLRTPSPFGTRLLEMMGASGVSIPAPQVYENLERGVVSGAVWVFDAYKTFRLDEVAPTVTTTRITASPMAILMNKASYEALSEDDRAVIDAMAGRGAAEWVAGVVDAADAALEQGFRDGGKVTFIDQEGEAAEAWAAALSSASELWVADQADPAAARAVLDRATAVASEATTN</sequence>
<feature type="chain" id="PRO_5046007611" evidence="4">
    <location>
        <begin position="24"/>
        <end position="337"/>
    </location>
</feature>
<evidence type="ECO:0000256" key="4">
    <source>
        <dbReference type="SAM" id="SignalP"/>
    </source>
</evidence>
<comment type="caution">
    <text evidence="5">The sequence shown here is derived from an EMBL/GenBank/DDBJ whole genome shotgun (WGS) entry which is preliminary data.</text>
</comment>
<evidence type="ECO:0000256" key="2">
    <source>
        <dbReference type="ARBA" id="ARBA00022729"/>
    </source>
</evidence>
<accession>A0ABW2UM14</accession>
<keyword evidence="2 4" id="KW-0732">Signal</keyword>
<dbReference type="RefSeq" id="WP_377402812.1">
    <property type="nucleotide sequence ID" value="NZ_JBHTFQ010000004.1"/>
</dbReference>
<dbReference type="CDD" id="cd13665">
    <property type="entry name" value="PBP2_TRAP_Dctp3_4"/>
    <property type="match status" value="1"/>
</dbReference>
<protein>
    <submittedName>
        <fullName evidence="5">TRAP transporter substrate-binding protein</fullName>
    </submittedName>
</protein>